<name>A0A803QZY9_CANSA</name>
<feature type="region of interest" description="Disordered" evidence="1">
    <location>
        <begin position="1"/>
        <end position="32"/>
    </location>
</feature>
<dbReference type="AlphaFoldDB" id="A0A803QZY9"/>
<dbReference type="EMBL" id="UZAU01000008">
    <property type="status" value="NOT_ANNOTATED_CDS"/>
    <property type="molecule type" value="Genomic_DNA"/>
</dbReference>
<protein>
    <submittedName>
        <fullName evidence="2">Uncharacterized protein</fullName>
    </submittedName>
</protein>
<dbReference type="Gramene" id="novel_model_341_5bd9a17a">
    <property type="protein sequence ID" value="cds.novel_model_341_5bd9a17a"/>
    <property type="gene ID" value="novel_gene_191_5bd9a17a"/>
</dbReference>
<sequence length="69" mass="7928">MDKLSYNHPLEKFKHSSSPFGGRPQVNQRKTQGFHHIQTKNSRKFSRSPRTFVVKPSSLRPCSLICSSL</sequence>
<dbReference type="EnsemblPlants" id="novel_model_341_5bd9a17a">
    <property type="protein sequence ID" value="cds.novel_model_341_5bd9a17a"/>
    <property type="gene ID" value="novel_gene_191_5bd9a17a"/>
</dbReference>
<keyword evidence="3" id="KW-1185">Reference proteome</keyword>
<accession>A0A803QZY9</accession>
<dbReference type="Proteomes" id="UP000596661">
    <property type="component" value="Chromosome 1"/>
</dbReference>
<proteinExistence type="predicted"/>
<evidence type="ECO:0000313" key="2">
    <source>
        <dbReference type="EnsemblPlants" id="cds.novel_model_341_5bd9a17a"/>
    </source>
</evidence>
<feature type="compositionally biased region" description="Basic and acidic residues" evidence="1">
    <location>
        <begin position="1"/>
        <end position="14"/>
    </location>
</feature>
<reference evidence="2" key="2">
    <citation type="submission" date="2021-03" db="UniProtKB">
        <authorList>
            <consortium name="EnsemblPlants"/>
        </authorList>
    </citation>
    <scope>IDENTIFICATION</scope>
</reference>
<reference evidence="2" key="1">
    <citation type="submission" date="2018-11" db="EMBL/GenBank/DDBJ databases">
        <authorList>
            <person name="Grassa J C."/>
        </authorList>
    </citation>
    <scope>NUCLEOTIDE SEQUENCE [LARGE SCALE GENOMIC DNA]</scope>
</reference>
<evidence type="ECO:0000313" key="3">
    <source>
        <dbReference type="Proteomes" id="UP000596661"/>
    </source>
</evidence>
<evidence type="ECO:0000256" key="1">
    <source>
        <dbReference type="SAM" id="MobiDB-lite"/>
    </source>
</evidence>
<organism evidence="2 3">
    <name type="scientific">Cannabis sativa</name>
    <name type="common">Hemp</name>
    <name type="synonym">Marijuana</name>
    <dbReference type="NCBI Taxonomy" id="3483"/>
    <lineage>
        <taxon>Eukaryota</taxon>
        <taxon>Viridiplantae</taxon>
        <taxon>Streptophyta</taxon>
        <taxon>Embryophyta</taxon>
        <taxon>Tracheophyta</taxon>
        <taxon>Spermatophyta</taxon>
        <taxon>Magnoliopsida</taxon>
        <taxon>eudicotyledons</taxon>
        <taxon>Gunneridae</taxon>
        <taxon>Pentapetalae</taxon>
        <taxon>rosids</taxon>
        <taxon>fabids</taxon>
        <taxon>Rosales</taxon>
        <taxon>Cannabaceae</taxon>
        <taxon>Cannabis</taxon>
    </lineage>
</organism>